<keyword evidence="2" id="KW-1185">Reference proteome</keyword>
<evidence type="ECO:0000313" key="1">
    <source>
        <dbReference type="EMBL" id="CAG8464682.1"/>
    </source>
</evidence>
<gene>
    <name evidence="1" type="ORF">SPELUC_LOCUS1414</name>
</gene>
<reference evidence="1" key="1">
    <citation type="submission" date="2021-06" db="EMBL/GenBank/DDBJ databases">
        <authorList>
            <person name="Kallberg Y."/>
            <person name="Tangrot J."/>
            <person name="Rosling A."/>
        </authorList>
    </citation>
    <scope>NUCLEOTIDE SEQUENCE</scope>
    <source>
        <strain evidence="1">28 12/20/2015</strain>
    </source>
</reference>
<organism evidence="1 2">
    <name type="scientific">Cetraspora pellucida</name>
    <dbReference type="NCBI Taxonomy" id="1433469"/>
    <lineage>
        <taxon>Eukaryota</taxon>
        <taxon>Fungi</taxon>
        <taxon>Fungi incertae sedis</taxon>
        <taxon>Mucoromycota</taxon>
        <taxon>Glomeromycotina</taxon>
        <taxon>Glomeromycetes</taxon>
        <taxon>Diversisporales</taxon>
        <taxon>Gigasporaceae</taxon>
        <taxon>Cetraspora</taxon>
    </lineage>
</organism>
<protein>
    <submittedName>
        <fullName evidence="1">7882_t:CDS:1</fullName>
    </submittedName>
</protein>
<name>A0ACA9KDG4_9GLOM</name>
<dbReference type="Proteomes" id="UP000789366">
    <property type="component" value="Unassembled WGS sequence"/>
</dbReference>
<comment type="caution">
    <text evidence="1">The sequence shown here is derived from an EMBL/GenBank/DDBJ whole genome shotgun (WGS) entry which is preliminary data.</text>
</comment>
<proteinExistence type="predicted"/>
<dbReference type="EMBL" id="CAJVPW010000757">
    <property type="protein sequence ID" value="CAG8464682.1"/>
    <property type="molecule type" value="Genomic_DNA"/>
</dbReference>
<accession>A0ACA9KDG4</accession>
<evidence type="ECO:0000313" key="2">
    <source>
        <dbReference type="Proteomes" id="UP000789366"/>
    </source>
</evidence>
<sequence length="314" mass="35908">MSQEKLNLTPEQKEANKDYILANLDKYIIDNRRFFYHIEKDFYGEYGYIGPGAVNDYQEVKEKVIDRILKDKSRKQKKANKNNASAPQPNEQISPPQTPLPPTNSQTEKEQANQEHKKTKKQSEQQSQAQTNNSPTENPNPPKTENQSIPTNPEPPHQSPTPPNNNETSNPLPTPETIQNHYNQDKDKSLVENNSTDEEQKQANQELLNLIITAELLIKDNQFNPDTLSQLLKEKEQNTEAYQLLNKEGRIEQTINKLTNLQEKQNKNNDSVVNNNKSDISPIKIFTIIGIIGVIIMSSLVVFKKAKKRKRKGT</sequence>